<sequence>MEEINNTPMNSSETSKWLSDLEMDEYNLFSEECNLNFLDAGEEEFLSHDIATVFQEQQNQQQPLTSESTDETNFESFNFYFEIERPIKHMKTTNDSDKITETLSPKLSPSSFQSLILSFENPPNSPPTINTPQIYGFDPTLNSKQNETESLSPPQLGNIHGSSQIPKGSSKNENLETKTSQNKRSRNHGHDHIIAERKRREKLSQSFIALAALVPNLKKLGLNCLGRMVNIRLNLKFIMVNIKVNSHVTVFVNMDKASVLTDSIKYMKELKQRLEVLEEQNKKKKAESVVVINKQDLCISDDNSSCDESIEGADIDANESVLQVDARVSGKEMLIRIHCKKHKGLLVKIMVEIQRFELFVVNSSVLPFGNSILNITIIAQVGEGYNLSIKELVRKLRMATLKFMSL</sequence>
<name>A0ACB0IRT5_TRIPR</name>
<dbReference type="Proteomes" id="UP001177021">
    <property type="component" value="Unassembled WGS sequence"/>
</dbReference>
<reference evidence="1" key="1">
    <citation type="submission" date="2023-10" db="EMBL/GenBank/DDBJ databases">
        <authorList>
            <person name="Rodriguez Cubillos JULIANA M."/>
            <person name="De Vega J."/>
        </authorList>
    </citation>
    <scope>NUCLEOTIDE SEQUENCE</scope>
</reference>
<evidence type="ECO:0000313" key="2">
    <source>
        <dbReference type="Proteomes" id="UP001177021"/>
    </source>
</evidence>
<comment type="caution">
    <text evidence="1">The sequence shown here is derived from an EMBL/GenBank/DDBJ whole genome shotgun (WGS) entry which is preliminary data.</text>
</comment>
<evidence type="ECO:0000313" key="1">
    <source>
        <dbReference type="EMBL" id="CAJ2635211.1"/>
    </source>
</evidence>
<proteinExistence type="predicted"/>
<dbReference type="EMBL" id="CASHSV030000002">
    <property type="protein sequence ID" value="CAJ2635211.1"/>
    <property type="molecule type" value="Genomic_DNA"/>
</dbReference>
<accession>A0ACB0IRT5</accession>
<gene>
    <name evidence="1" type="ORF">MILVUS5_LOCUS5952</name>
</gene>
<protein>
    <submittedName>
        <fullName evidence="1">Uncharacterized protein</fullName>
    </submittedName>
</protein>
<organism evidence="1 2">
    <name type="scientific">Trifolium pratense</name>
    <name type="common">Red clover</name>
    <dbReference type="NCBI Taxonomy" id="57577"/>
    <lineage>
        <taxon>Eukaryota</taxon>
        <taxon>Viridiplantae</taxon>
        <taxon>Streptophyta</taxon>
        <taxon>Embryophyta</taxon>
        <taxon>Tracheophyta</taxon>
        <taxon>Spermatophyta</taxon>
        <taxon>Magnoliopsida</taxon>
        <taxon>eudicotyledons</taxon>
        <taxon>Gunneridae</taxon>
        <taxon>Pentapetalae</taxon>
        <taxon>rosids</taxon>
        <taxon>fabids</taxon>
        <taxon>Fabales</taxon>
        <taxon>Fabaceae</taxon>
        <taxon>Papilionoideae</taxon>
        <taxon>50 kb inversion clade</taxon>
        <taxon>NPAAA clade</taxon>
        <taxon>Hologalegina</taxon>
        <taxon>IRL clade</taxon>
        <taxon>Trifolieae</taxon>
        <taxon>Trifolium</taxon>
    </lineage>
</organism>
<keyword evidence="2" id="KW-1185">Reference proteome</keyword>